<dbReference type="AlphaFoldDB" id="A0A497ER98"/>
<name>A0A497ER98_9CREN</name>
<dbReference type="Gene3D" id="1.20.58.2050">
    <property type="match status" value="1"/>
</dbReference>
<evidence type="ECO:0000259" key="1">
    <source>
        <dbReference type="Pfam" id="PF05916"/>
    </source>
</evidence>
<feature type="non-terminal residue" evidence="2">
    <location>
        <position position="1"/>
    </location>
</feature>
<dbReference type="EMBL" id="QMQY01000102">
    <property type="protein sequence ID" value="RLE49431.1"/>
    <property type="molecule type" value="Genomic_DNA"/>
</dbReference>
<sequence>LKRKLRNLREESMRNPAPEILDKLRRFENAARDVISCRIQKIVQAALSESLPQEFLEVMTFEERALLNEISRLINEWRRHILEV</sequence>
<accession>A0A497ER98</accession>
<proteinExistence type="predicted"/>
<dbReference type="Pfam" id="PF05916">
    <property type="entry name" value="Sld5"/>
    <property type="match status" value="1"/>
</dbReference>
<evidence type="ECO:0000313" key="2">
    <source>
        <dbReference type="EMBL" id="RLE49431.1"/>
    </source>
</evidence>
<protein>
    <recommendedName>
        <fullName evidence="1">GINS subunit domain-containing protein</fullName>
    </recommendedName>
</protein>
<evidence type="ECO:0000313" key="3">
    <source>
        <dbReference type="Proteomes" id="UP000281962"/>
    </source>
</evidence>
<gene>
    <name evidence="2" type="ORF">DRJ21_02395</name>
</gene>
<dbReference type="InterPro" id="IPR038437">
    <property type="entry name" value="GINS_Psf3_sf"/>
</dbReference>
<dbReference type="Proteomes" id="UP000281962">
    <property type="component" value="Unassembled WGS sequence"/>
</dbReference>
<organism evidence="2 3">
    <name type="scientific">Thermoproteota archaeon</name>
    <dbReference type="NCBI Taxonomy" id="2056631"/>
    <lineage>
        <taxon>Archaea</taxon>
        <taxon>Thermoproteota</taxon>
    </lineage>
</organism>
<dbReference type="InterPro" id="IPR021151">
    <property type="entry name" value="GINS_A"/>
</dbReference>
<reference evidence="2 3" key="1">
    <citation type="submission" date="2018-06" db="EMBL/GenBank/DDBJ databases">
        <title>Extensive metabolic versatility and redundancy in microbially diverse, dynamic hydrothermal sediments.</title>
        <authorList>
            <person name="Dombrowski N."/>
            <person name="Teske A."/>
            <person name="Baker B.J."/>
        </authorList>
    </citation>
    <scope>NUCLEOTIDE SEQUENCE [LARGE SCALE GENOMIC DNA]</scope>
    <source>
        <strain evidence="2">B30_G17</strain>
    </source>
</reference>
<feature type="domain" description="GINS subunit" evidence="1">
    <location>
        <begin position="22"/>
        <end position="80"/>
    </location>
</feature>
<comment type="caution">
    <text evidence="2">The sequence shown here is derived from an EMBL/GenBank/DDBJ whole genome shotgun (WGS) entry which is preliminary data.</text>
</comment>